<organism evidence="4 5">
    <name type="scientific">Aspergillus terreus</name>
    <dbReference type="NCBI Taxonomy" id="33178"/>
    <lineage>
        <taxon>Eukaryota</taxon>
        <taxon>Fungi</taxon>
        <taxon>Dikarya</taxon>
        <taxon>Ascomycota</taxon>
        <taxon>Pezizomycotina</taxon>
        <taxon>Eurotiomycetes</taxon>
        <taxon>Eurotiomycetidae</taxon>
        <taxon>Eurotiales</taxon>
        <taxon>Aspergillaceae</taxon>
        <taxon>Aspergillus</taxon>
        <taxon>Aspergillus subgen. Circumdati</taxon>
    </lineage>
</organism>
<feature type="region of interest" description="Disordered" evidence="1">
    <location>
        <begin position="52"/>
        <end position="77"/>
    </location>
</feature>
<evidence type="ECO:0000313" key="5">
    <source>
        <dbReference type="Proteomes" id="UP000452235"/>
    </source>
</evidence>
<dbReference type="Proteomes" id="UP000452235">
    <property type="component" value="Unassembled WGS sequence"/>
</dbReference>
<protein>
    <recommendedName>
        <fullName evidence="3">Deoxyribonuclease NucA/NucB domain-containing protein</fullName>
    </recommendedName>
</protein>
<dbReference type="InterPro" id="IPR029476">
    <property type="entry name" value="DNase_NucA_NucB"/>
</dbReference>
<evidence type="ECO:0000259" key="3">
    <source>
        <dbReference type="Pfam" id="PF14040"/>
    </source>
</evidence>
<feature type="chain" id="PRO_5043904767" description="Deoxyribonuclease NucA/NucB domain-containing protein" evidence="2">
    <location>
        <begin position="19"/>
        <end position="231"/>
    </location>
</feature>
<feature type="domain" description="Deoxyribonuclease NucA/NucB" evidence="3">
    <location>
        <begin position="40"/>
        <end position="134"/>
    </location>
</feature>
<dbReference type="Pfam" id="PF14040">
    <property type="entry name" value="DNase_NucA_NucB"/>
    <property type="match status" value="1"/>
</dbReference>
<evidence type="ECO:0000256" key="2">
    <source>
        <dbReference type="SAM" id="SignalP"/>
    </source>
</evidence>
<proteinExistence type="predicted"/>
<feature type="compositionally biased region" description="Basic and acidic residues" evidence="1">
    <location>
        <begin position="52"/>
        <end position="66"/>
    </location>
</feature>
<keyword evidence="2" id="KW-0732">Signal</keyword>
<dbReference type="VEuPathDB" id="FungiDB:ATEG_02188"/>
<dbReference type="AlphaFoldDB" id="A0A5M3YY18"/>
<accession>A0A5M3YY18</accession>
<evidence type="ECO:0000313" key="4">
    <source>
        <dbReference type="EMBL" id="GFF13173.1"/>
    </source>
</evidence>
<gene>
    <name evidence="4" type="ORF">ATEIFO6365_0002028300</name>
</gene>
<name>A0A5M3YY18_ASPTE</name>
<dbReference type="OrthoDB" id="2748312at2759"/>
<sequence length="231" mass="24665">MHLFVSIALTALASTVSAATFDWDCTNALGTCQNYCFYAQCRGGAGQQFTYDADKSKRPDRRKESGCSKTPCSDSSLSYSKFGNSCDEFPFASTKEGGSGARLRCVDSTENSSEGGQLSAFYGTINDGDKFGITIENWKGASYCEDNPTCTNDGGEFFLDPTGNFVDGKRSIAGRGLMLDPGSSTPAAQLRTVKTEDGGEHLVIAEDGANPLKAGDEIWSARRNATLKIVD</sequence>
<feature type="signal peptide" evidence="2">
    <location>
        <begin position="1"/>
        <end position="18"/>
    </location>
</feature>
<keyword evidence="5" id="KW-1185">Reference proteome</keyword>
<reference evidence="4 5" key="1">
    <citation type="submission" date="2020-01" db="EMBL/GenBank/DDBJ databases">
        <title>Aspergillus terreus IFO 6365 whole genome shotgun sequence.</title>
        <authorList>
            <person name="Kanamasa S."/>
            <person name="Takahashi H."/>
        </authorList>
    </citation>
    <scope>NUCLEOTIDE SEQUENCE [LARGE SCALE GENOMIC DNA]</scope>
    <source>
        <strain evidence="4 5">IFO 6365</strain>
    </source>
</reference>
<feature type="compositionally biased region" description="Polar residues" evidence="1">
    <location>
        <begin position="67"/>
        <end position="77"/>
    </location>
</feature>
<evidence type="ECO:0000256" key="1">
    <source>
        <dbReference type="SAM" id="MobiDB-lite"/>
    </source>
</evidence>
<comment type="caution">
    <text evidence="4">The sequence shown here is derived from an EMBL/GenBank/DDBJ whole genome shotgun (WGS) entry which is preliminary data.</text>
</comment>
<dbReference type="EMBL" id="BLJY01000002">
    <property type="protein sequence ID" value="GFF13173.1"/>
    <property type="molecule type" value="Genomic_DNA"/>
</dbReference>